<dbReference type="Proteomes" id="UP001182556">
    <property type="component" value="Unassembled WGS sequence"/>
</dbReference>
<feature type="domain" description="ABC transporter" evidence="11">
    <location>
        <begin position="1270"/>
        <end position="1500"/>
    </location>
</feature>
<dbReference type="GO" id="GO:0005319">
    <property type="term" value="F:lipid transporter activity"/>
    <property type="evidence" value="ECO:0007669"/>
    <property type="project" value="TreeGrafter"/>
</dbReference>
<evidence type="ECO:0000313" key="12">
    <source>
        <dbReference type="EMBL" id="KAK1921360.1"/>
    </source>
</evidence>
<keyword evidence="3" id="KW-0813">Transport</keyword>
<organism evidence="12 13">
    <name type="scientific">Papiliotrema laurentii</name>
    <name type="common">Cryptococcus laurentii</name>
    <dbReference type="NCBI Taxonomy" id="5418"/>
    <lineage>
        <taxon>Eukaryota</taxon>
        <taxon>Fungi</taxon>
        <taxon>Dikarya</taxon>
        <taxon>Basidiomycota</taxon>
        <taxon>Agaricomycotina</taxon>
        <taxon>Tremellomycetes</taxon>
        <taxon>Tremellales</taxon>
        <taxon>Rhynchogastremaceae</taxon>
        <taxon>Papiliotrema</taxon>
    </lineage>
</organism>
<dbReference type="InterPro" id="IPR017871">
    <property type="entry name" value="ABC_transporter-like_CS"/>
</dbReference>
<dbReference type="SUPFAM" id="SSF52540">
    <property type="entry name" value="P-loop containing nucleoside triphosphate hydrolases"/>
    <property type="match status" value="2"/>
</dbReference>
<evidence type="ECO:0000256" key="3">
    <source>
        <dbReference type="ARBA" id="ARBA00022448"/>
    </source>
</evidence>
<comment type="caution">
    <text evidence="12">The sequence shown here is derived from an EMBL/GenBank/DDBJ whole genome shotgun (WGS) entry which is preliminary data.</text>
</comment>
<dbReference type="Gene3D" id="3.40.50.300">
    <property type="entry name" value="P-loop containing nucleotide triphosphate hydrolases"/>
    <property type="match status" value="2"/>
</dbReference>
<comment type="subcellular location">
    <subcellularLocation>
        <location evidence="1">Membrane</location>
        <topology evidence="1">Multi-pass membrane protein</topology>
    </subcellularLocation>
</comment>
<evidence type="ECO:0000256" key="6">
    <source>
        <dbReference type="ARBA" id="ARBA00022741"/>
    </source>
</evidence>
<dbReference type="PANTHER" id="PTHR19229:SF36">
    <property type="entry name" value="ATP-BINDING CASSETTE SUB-FAMILY A MEMBER 2"/>
    <property type="match status" value="1"/>
</dbReference>
<evidence type="ECO:0000259" key="11">
    <source>
        <dbReference type="PROSITE" id="PS50893"/>
    </source>
</evidence>
<name>A0AAD9CVM7_PAPLA</name>
<feature type="transmembrane region" description="Helical" evidence="10">
    <location>
        <begin position="846"/>
        <end position="867"/>
    </location>
</feature>
<dbReference type="GO" id="GO:0016887">
    <property type="term" value="F:ATP hydrolysis activity"/>
    <property type="evidence" value="ECO:0007669"/>
    <property type="project" value="InterPro"/>
</dbReference>
<feature type="transmembrane region" description="Helical" evidence="10">
    <location>
        <begin position="1017"/>
        <end position="1038"/>
    </location>
</feature>
<feature type="transmembrane region" description="Helical" evidence="10">
    <location>
        <begin position="1122"/>
        <end position="1147"/>
    </location>
</feature>
<dbReference type="EMBL" id="JAODAN010000011">
    <property type="protein sequence ID" value="KAK1921360.1"/>
    <property type="molecule type" value="Genomic_DNA"/>
</dbReference>
<feature type="transmembrane region" description="Helical" evidence="10">
    <location>
        <begin position="1093"/>
        <end position="1116"/>
    </location>
</feature>
<keyword evidence="5" id="KW-0677">Repeat</keyword>
<keyword evidence="13" id="KW-1185">Reference proteome</keyword>
<dbReference type="CDD" id="cd03263">
    <property type="entry name" value="ABC_subfamily_A"/>
    <property type="match status" value="2"/>
</dbReference>
<feature type="transmembrane region" description="Helical" evidence="10">
    <location>
        <begin position="398"/>
        <end position="419"/>
    </location>
</feature>
<dbReference type="Pfam" id="PF12698">
    <property type="entry name" value="ABC2_membrane_3"/>
    <property type="match status" value="1"/>
</dbReference>
<evidence type="ECO:0000256" key="1">
    <source>
        <dbReference type="ARBA" id="ARBA00004141"/>
    </source>
</evidence>
<evidence type="ECO:0000256" key="5">
    <source>
        <dbReference type="ARBA" id="ARBA00022737"/>
    </source>
</evidence>
<sequence>MESFFAQFCALCRKNWIILWRHKWINLLRCVILPIAYAAFFAKAQDFFTTRAILGIGSIEPILPLPPNLDGYKFLWAPPPAASSNGTLSDLVDGLVDRVFQGVGGNIIKVDDEDDIERACPTNFNLRSECFAALVFNEVDDGRQVLDYTLRGDFGLARVDTKDQNQDDVQMRYLPLQWAIESNFIQLSTGTLPPSPLNWEYTNETQEERSESDRLSYLRGIRSLIVLAHFLVFLGVVYQLPGSMASERASSLTAHLDAMGCRKSARVISWHLSISSAYFVAWVIVAVIFQQFIYQRTNAGLLIVLYVITGLNLASWTHMVAVPFANAPTLAAITSTFLAIILAIVALLAPSGAGVQIILALIFPPTFYTFVTKGLTSWETVPTRPDILKRSPAGDAPILGLIIIALITIFLFPALATWLESRVYGVRPPDYIGWFRRTILRRRSDEEVFVADGVAVEIEHIRKEYSTKVLGIFGRNKPVVAIEDLSFSIPKGEIFCLLGRNGAAKSTTLSAIARLLSFTSGRIRYAEDLHIGIASQKDVLWDELTCLQHIELWRAIKNTPRHLQEESNLDLLARCDLAPKVSFLSKNLSGGQKRKLQLACALAGGSNLLLLDEISSGLDPLSRRAIWKLITANRGRTTIVLTTHFLDEADYLGDQVAILQAPGKLLALDNPVGLKHRLGKGFSLTIDAGSSRSSLLEALRRDTLTTNAGESRGKIVLSTGSNDVERIQQLVDRVARDGALDSSLRYQVNSSTLEDVFLDLNAEPADQAESATTLPLPISDEIVPAASQKSGEDATYSSEKDLEVAPANVTNDSLRLTPGHKPTFLSIPIDAWTIVRKRLLVLRRSWLLPLVAVIMVICATCIPLFFLGNRAQTCALLTRERLIQPLTYPRSAFPFLYPPLLVAPQSLLGEYTAAFGKVILAVPDNTTFVDTIRQDPANLTFGGISINPDPAGSSLFAWEGTAVLNKGLSALNLISNTLLNRITGVTGTSTAETFRINLDFQFLPSPSFLSTAQAMKWIAFFGLGVAVWPAFAAIYPTVERASNVRANQYSNGATPVSLWLGHLLYELPAILVVSAVVTALFFTLTSQFAGPGYLFICFVLYGIAATLYAYLFALFLNSPLAAWALVAGTNVILFLLYLAAYLLILTYDRSSAAADHMTISHFTIAIINPVPNIIRAALVSVNLFGLLCDGLGDYSTSPFSAITKFGGPITYLVLQALFAFIVLVYVDSGSPIPTWMRRKHRHRATASVVETTDVDQERDRVAEKGNDQELLVKRLKKRYTGAKAFAVDDVSFGVGLGETFALIGPNGAGKSTTLACIRGVEVPTGGDVQVVGHSIVKARNAARANLGVCPQFNAIDPALTVRQHLWLYGRLKGVPSKPLRHDIDALLHHAGLSHKADQLATSLSGGNQRKLSLAIALIGDRPVVLIDEFSSGVDPFSKREAWTSLASLTKDRAVVMTTHSMEEVDALASRVGIIASKMLAVGTPTSLKNRFATYEIHLPADAVGPFIEILQKNGFEDARPSEDTSTRISVPGVKEADLSRLLGVMQRGKAELGDVEMALQEASTETAFLEIVRRHNVQEEESRQAAPRGVWERLRGVIRRGG</sequence>
<protein>
    <submittedName>
        <fullName evidence="12">P-loop containing nucleoside triphosphate hydrolase protein</fullName>
    </submittedName>
</protein>
<accession>A0AAD9CVM7</accession>
<feature type="transmembrane region" description="Helical" evidence="10">
    <location>
        <begin position="268"/>
        <end position="289"/>
    </location>
</feature>
<evidence type="ECO:0000256" key="10">
    <source>
        <dbReference type="SAM" id="Phobius"/>
    </source>
</evidence>
<evidence type="ECO:0000256" key="4">
    <source>
        <dbReference type="ARBA" id="ARBA00022692"/>
    </source>
</evidence>
<keyword evidence="9 10" id="KW-0472">Membrane</keyword>
<dbReference type="InterPro" id="IPR026082">
    <property type="entry name" value="ABCA"/>
</dbReference>
<comment type="similarity">
    <text evidence="2">Belongs to the ABC transporter superfamily. ABCA family.</text>
</comment>
<feature type="transmembrane region" description="Helical" evidence="10">
    <location>
        <begin position="224"/>
        <end position="241"/>
    </location>
</feature>
<keyword evidence="7" id="KW-0067">ATP-binding</keyword>
<evidence type="ECO:0000256" key="2">
    <source>
        <dbReference type="ARBA" id="ARBA00008869"/>
    </source>
</evidence>
<feature type="transmembrane region" description="Helical" evidence="10">
    <location>
        <begin position="1058"/>
        <end position="1081"/>
    </location>
</feature>
<dbReference type="GO" id="GO:0005524">
    <property type="term" value="F:ATP binding"/>
    <property type="evidence" value="ECO:0007669"/>
    <property type="project" value="UniProtKB-KW"/>
</dbReference>
<keyword evidence="4 10" id="KW-0812">Transmembrane</keyword>
<gene>
    <name evidence="12" type="ORF">DB88DRAFT_500487</name>
</gene>
<evidence type="ECO:0000313" key="13">
    <source>
        <dbReference type="Proteomes" id="UP001182556"/>
    </source>
</evidence>
<dbReference type="PANTHER" id="PTHR19229">
    <property type="entry name" value="ATP-BINDING CASSETTE TRANSPORTER SUBFAMILY A ABCA"/>
    <property type="match status" value="1"/>
</dbReference>
<evidence type="ECO:0000256" key="9">
    <source>
        <dbReference type="ARBA" id="ARBA00023136"/>
    </source>
</evidence>
<evidence type="ECO:0000256" key="8">
    <source>
        <dbReference type="ARBA" id="ARBA00022989"/>
    </source>
</evidence>
<feature type="transmembrane region" description="Helical" evidence="10">
    <location>
        <begin position="1205"/>
        <end position="1226"/>
    </location>
</feature>
<proteinExistence type="inferred from homology"/>
<feature type="transmembrane region" description="Helical" evidence="10">
    <location>
        <begin position="301"/>
        <end position="325"/>
    </location>
</feature>
<feature type="domain" description="ABC transporter" evidence="11">
    <location>
        <begin position="456"/>
        <end position="686"/>
    </location>
</feature>
<feature type="transmembrane region" description="Helical" evidence="10">
    <location>
        <begin position="337"/>
        <end position="363"/>
    </location>
</feature>
<dbReference type="Pfam" id="PF00005">
    <property type="entry name" value="ABC_tran"/>
    <property type="match status" value="2"/>
</dbReference>
<reference evidence="12" key="1">
    <citation type="submission" date="2023-02" db="EMBL/GenBank/DDBJ databases">
        <title>Identification and recombinant expression of a fungal hydrolase from Papiliotrema laurentii that hydrolyzes apple cutin and clears colloidal polyester polyurethane.</title>
        <authorList>
            <consortium name="DOE Joint Genome Institute"/>
            <person name="Roman V.A."/>
            <person name="Bojanowski C."/>
            <person name="Crable B.R."/>
            <person name="Wagner D.N."/>
            <person name="Hung C.S."/>
            <person name="Nadeau L.J."/>
            <person name="Schratz L."/>
            <person name="Haridas S."/>
            <person name="Pangilinan J."/>
            <person name="Lipzen A."/>
            <person name="Na H."/>
            <person name="Yan M."/>
            <person name="Ng V."/>
            <person name="Grigoriev I.V."/>
            <person name="Spatafora J.W."/>
            <person name="Barlow D."/>
            <person name="Biffinger J."/>
            <person name="Kelley-Loughnane N."/>
            <person name="Varaljay V.A."/>
            <person name="Crookes-Goodson W.J."/>
        </authorList>
    </citation>
    <scope>NUCLEOTIDE SEQUENCE</scope>
    <source>
        <strain evidence="12">5307AH</strain>
    </source>
</reference>
<evidence type="ECO:0000256" key="7">
    <source>
        <dbReference type="ARBA" id="ARBA00022840"/>
    </source>
</evidence>
<dbReference type="GO" id="GO:0140359">
    <property type="term" value="F:ABC-type transporter activity"/>
    <property type="evidence" value="ECO:0007669"/>
    <property type="project" value="InterPro"/>
</dbReference>
<keyword evidence="8 10" id="KW-1133">Transmembrane helix</keyword>
<keyword evidence="12" id="KW-0378">Hydrolase</keyword>
<dbReference type="InterPro" id="IPR013525">
    <property type="entry name" value="ABC2_TM"/>
</dbReference>
<dbReference type="PROSITE" id="PS00211">
    <property type="entry name" value="ABC_TRANSPORTER_1"/>
    <property type="match status" value="2"/>
</dbReference>
<feature type="transmembrane region" description="Helical" evidence="10">
    <location>
        <begin position="1159"/>
        <end position="1185"/>
    </location>
</feature>
<dbReference type="SMART" id="SM00382">
    <property type="entry name" value="AAA"/>
    <property type="match status" value="2"/>
</dbReference>
<dbReference type="InterPro" id="IPR003593">
    <property type="entry name" value="AAA+_ATPase"/>
</dbReference>
<dbReference type="InterPro" id="IPR027417">
    <property type="entry name" value="P-loop_NTPase"/>
</dbReference>
<keyword evidence="6" id="KW-0547">Nucleotide-binding</keyword>
<dbReference type="PROSITE" id="PS50893">
    <property type="entry name" value="ABC_TRANSPORTER_2"/>
    <property type="match status" value="2"/>
</dbReference>
<dbReference type="GO" id="GO:0016020">
    <property type="term" value="C:membrane"/>
    <property type="evidence" value="ECO:0007669"/>
    <property type="project" value="UniProtKB-SubCell"/>
</dbReference>
<dbReference type="InterPro" id="IPR003439">
    <property type="entry name" value="ABC_transporter-like_ATP-bd"/>
</dbReference>